<sequence length="78" mass="9184">MERLLHIQDTVHDRLESPQHLRQEQQQARRQPKGVAGRDREKHAPGNIKNLHGDGKRDKQFFPSVKAFGKRIKKHDEE</sequence>
<accession>A0A645JF98</accession>
<feature type="compositionally biased region" description="Basic and acidic residues" evidence="1">
    <location>
        <begin position="1"/>
        <end position="23"/>
    </location>
</feature>
<comment type="caution">
    <text evidence="2">The sequence shown here is derived from an EMBL/GenBank/DDBJ whole genome shotgun (WGS) entry which is preliminary data.</text>
</comment>
<protein>
    <submittedName>
        <fullName evidence="2">Uncharacterized protein</fullName>
    </submittedName>
</protein>
<feature type="region of interest" description="Disordered" evidence="1">
    <location>
        <begin position="1"/>
        <end position="78"/>
    </location>
</feature>
<proteinExistence type="predicted"/>
<gene>
    <name evidence="2" type="ORF">SDC9_210125</name>
</gene>
<dbReference type="AlphaFoldDB" id="A0A645JF98"/>
<evidence type="ECO:0000313" key="2">
    <source>
        <dbReference type="EMBL" id="MPN62378.1"/>
    </source>
</evidence>
<name>A0A645JF98_9ZZZZ</name>
<evidence type="ECO:0000256" key="1">
    <source>
        <dbReference type="SAM" id="MobiDB-lite"/>
    </source>
</evidence>
<feature type="compositionally biased region" description="Basic residues" evidence="1">
    <location>
        <begin position="68"/>
        <end position="78"/>
    </location>
</feature>
<organism evidence="2">
    <name type="scientific">bioreactor metagenome</name>
    <dbReference type="NCBI Taxonomy" id="1076179"/>
    <lineage>
        <taxon>unclassified sequences</taxon>
        <taxon>metagenomes</taxon>
        <taxon>ecological metagenomes</taxon>
    </lineage>
</organism>
<reference evidence="2" key="1">
    <citation type="submission" date="2019-08" db="EMBL/GenBank/DDBJ databases">
        <authorList>
            <person name="Kucharzyk K."/>
            <person name="Murdoch R.W."/>
            <person name="Higgins S."/>
            <person name="Loffler F."/>
        </authorList>
    </citation>
    <scope>NUCLEOTIDE SEQUENCE</scope>
</reference>
<feature type="compositionally biased region" description="Basic and acidic residues" evidence="1">
    <location>
        <begin position="51"/>
        <end position="60"/>
    </location>
</feature>
<dbReference type="EMBL" id="VSSQ01140274">
    <property type="protein sequence ID" value="MPN62378.1"/>
    <property type="molecule type" value="Genomic_DNA"/>
</dbReference>